<feature type="compositionally biased region" description="Polar residues" evidence="6">
    <location>
        <begin position="2974"/>
        <end position="2985"/>
    </location>
</feature>
<dbReference type="STRING" id="48709.A0A1D2N7I0"/>
<feature type="compositionally biased region" description="Low complexity" evidence="6">
    <location>
        <begin position="318"/>
        <end position="337"/>
    </location>
</feature>
<dbReference type="InterPro" id="IPR012334">
    <property type="entry name" value="Pectin_lyas_fold"/>
</dbReference>
<dbReference type="InterPro" id="IPR053243">
    <property type="entry name" value="SJ_maturation_regulator"/>
</dbReference>
<dbReference type="SMART" id="SM00202">
    <property type="entry name" value="SR"/>
    <property type="match status" value="3"/>
</dbReference>
<dbReference type="PANTHER" id="PTHR47653:SF1">
    <property type="entry name" value="DELETED IN MALIGNANT BRAIN TUMORS 1 PROTEIN"/>
    <property type="match status" value="1"/>
</dbReference>
<protein>
    <submittedName>
        <fullName evidence="9">Neurotrypsin</fullName>
    </submittedName>
</protein>
<dbReference type="GO" id="GO:0045217">
    <property type="term" value="P:cell-cell junction maintenance"/>
    <property type="evidence" value="ECO:0007669"/>
    <property type="project" value="TreeGrafter"/>
</dbReference>
<evidence type="ECO:0000256" key="6">
    <source>
        <dbReference type="SAM" id="MobiDB-lite"/>
    </source>
</evidence>
<evidence type="ECO:0000256" key="1">
    <source>
        <dbReference type="ARBA" id="ARBA00022729"/>
    </source>
</evidence>
<feature type="region of interest" description="Disordered" evidence="6">
    <location>
        <begin position="2957"/>
        <end position="2985"/>
    </location>
</feature>
<feature type="domain" description="SRCR" evidence="8">
    <location>
        <begin position="355"/>
        <end position="436"/>
    </location>
</feature>
<dbReference type="CDD" id="cd00037">
    <property type="entry name" value="CLECT"/>
    <property type="match status" value="1"/>
</dbReference>
<feature type="compositionally biased region" description="Polar residues" evidence="6">
    <location>
        <begin position="65"/>
        <end position="101"/>
    </location>
</feature>
<keyword evidence="1" id="KW-0732">Signal</keyword>
<dbReference type="SUPFAM" id="SSF51126">
    <property type="entry name" value="Pectin lyase-like"/>
    <property type="match status" value="4"/>
</dbReference>
<evidence type="ECO:0000256" key="7">
    <source>
        <dbReference type="SAM" id="Phobius"/>
    </source>
</evidence>
<dbReference type="InterPro" id="IPR036772">
    <property type="entry name" value="SRCR-like_dom_sf"/>
</dbReference>
<dbReference type="InterPro" id="IPR016186">
    <property type="entry name" value="C-type_lectin-like/link_sf"/>
</dbReference>
<dbReference type="Gene3D" id="3.10.250.10">
    <property type="entry name" value="SRCR-like domain"/>
    <property type="match status" value="3"/>
</dbReference>
<dbReference type="InterPro" id="IPR039448">
    <property type="entry name" value="Beta_helix"/>
</dbReference>
<dbReference type="Proteomes" id="UP000094527">
    <property type="component" value="Unassembled WGS sequence"/>
</dbReference>
<name>A0A1D2N7I0_ORCCI</name>
<comment type="caution">
    <text evidence="5">Lacks conserved residue(s) required for the propagation of feature annotation.</text>
</comment>
<dbReference type="SMART" id="SM00710">
    <property type="entry name" value="PbH1"/>
    <property type="match status" value="18"/>
</dbReference>
<keyword evidence="7" id="KW-1133">Transmembrane helix</keyword>
<comment type="caution">
    <text evidence="9">The sequence shown here is derived from an EMBL/GenBank/DDBJ whole genome shotgun (WGS) entry which is preliminary data.</text>
</comment>
<dbReference type="Pfam" id="PF13229">
    <property type="entry name" value="Beta_helix"/>
    <property type="match status" value="1"/>
</dbReference>
<organism evidence="9 10">
    <name type="scientific">Orchesella cincta</name>
    <name type="common">Springtail</name>
    <name type="synonym">Podura cincta</name>
    <dbReference type="NCBI Taxonomy" id="48709"/>
    <lineage>
        <taxon>Eukaryota</taxon>
        <taxon>Metazoa</taxon>
        <taxon>Ecdysozoa</taxon>
        <taxon>Arthropoda</taxon>
        <taxon>Hexapoda</taxon>
        <taxon>Collembola</taxon>
        <taxon>Entomobryomorpha</taxon>
        <taxon>Entomobryoidea</taxon>
        <taxon>Orchesellidae</taxon>
        <taxon>Orchesellinae</taxon>
        <taxon>Orchesella</taxon>
    </lineage>
</organism>
<keyword evidence="4" id="KW-0325">Glycoprotein</keyword>
<feature type="disulfide bond" evidence="5">
    <location>
        <begin position="1999"/>
        <end position="2009"/>
    </location>
</feature>
<dbReference type="SUPFAM" id="SSF56487">
    <property type="entry name" value="SRCR-like"/>
    <property type="match status" value="3"/>
</dbReference>
<feature type="transmembrane region" description="Helical" evidence="7">
    <location>
        <begin position="181"/>
        <end position="202"/>
    </location>
</feature>
<feature type="domain" description="SRCR" evidence="8">
    <location>
        <begin position="1099"/>
        <end position="1229"/>
    </location>
</feature>
<dbReference type="InterPro" id="IPR011050">
    <property type="entry name" value="Pectin_lyase_fold/virulence"/>
</dbReference>
<dbReference type="EMBL" id="LJIJ01000167">
    <property type="protein sequence ID" value="ODN01201.1"/>
    <property type="molecule type" value="Genomic_DNA"/>
</dbReference>
<feature type="disulfide bond" evidence="5">
    <location>
        <begin position="1196"/>
        <end position="1206"/>
    </location>
</feature>
<dbReference type="InterPro" id="IPR006626">
    <property type="entry name" value="PbH1"/>
</dbReference>
<dbReference type="InterPro" id="IPR016187">
    <property type="entry name" value="CTDL_fold"/>
</dbReference>
<reference evidence="9 10" key="1">
    <citation type="journal article" date="2016" name="Genome Biol. Evol.">
        <title>Gene Family Evolution Reflects Adaptation to Soil Environmental Stressors in the Genome of the Collembolan Orchesella cincta.</title>
        <authorList>
            <person name="Faddeeva-Vakhrusheva A."/>
            <person name="Derks M.F."/>
            <person name="Anvar S.Y."/>
            <person name="Agamennone V."/>
            <person name="Suring W."/>
            <person name="Smit S."/>
            <person name="van Straalen N.M."/>
            <person name="Roelofs D."/>
        </authorList>
    </citation>
    <scope>NUCLEOTIDE SEQUENCE [LARGE SCALE GENOMIC DNA]</scope>
    <source>
        <tissue evidence="9">Mixed pool</tissue>
    </source>
</reference>
<dbReference type="Gene3D" id="3.10.100.10">
    <property type="entry name" value="Mannose-Binding Protein A, subunit A"/>
    <property type="match status" value="1"/>
</dbReference>
<evidence type="ECO:0000313" key="9">
    <source>
        <dbReference type="EMBL" id="ODN01201.1"/>
    </source>
</evidence>
<dbReference type="PANTHER" id="PTHR47653">
    <property type="entry name" value="PROTEIN BARK BEETLE"/>
    <property type="match status" value="1"/>
</dbReference>
<evidence type="ECO:0000256" key="3">
    <source>
        <dbReference type="ARBA" id="ARBA00023157"/>
    </source>
</evidence>
<feature type="compositionally biased region" description="Basic and acidic residues" evidence="6">
    <location>
        <begin position="3096"/>
        <end position="3105"/>
    </location>
</feature>
<keyword evidence="3 5" id="KW-1015">Disulfide bond</keyword>
<sequence>MWEDDEVRWRIPLTRPNMNPCGKRNSSNVLFINKDTAPAHPVQDGNDPINYTGPRDNNFVLTDASGRSSGIINSDRNVSTSRKARSTNSTTTMTHNDPSNKYISDAGVGGERSNLFPATQLVYESRKGRRRKGKEFVENVGSSSSTSVAHSHRKRTTSGGGDAGDEAFVGFGRRKSTVEHLVSTFFFLVLLSLSCVVLQSHLVPVNGDLIGGVITVPLVLDRLDTPYYIREDVIVAESGELVIRPGVQLLFSPSVGITVFGRLIAEGTETDRILMSSASLKVPSQIERLSNSSSTYLDNRYYSSVLYSTVPEQSPVTLSPLNNNNFSSSSGGSTSSNAVAKRAINPGDSQDIPSVRLVEGETPLMGRLQLYHRGHWRSVCTNSRNWTLVDMQTVCRELGFSGGEFWTWVDHLNDTKQLLWEKPMCQGIESHLKDCPNWPGRQLGAGVVHWRGIRFENARHRETYIHNNTLRIKESLSFLNHVDIYYAGVGTAYNVTSSIESVGVPPVIRNVRVEYSAYNGINITNPGSVASIRNCTIKNNAGFGIYINSSWSGFDIDSSHIETNGADGIRFHFHDMIPDTKLDGMDVFDLCTVPITINQIYPVRLSLDQGGSSNVEKKCRKRFQVRSGYVLTMHFPYLMSTTDNAAEILVYDGMDSRGNLLTTIRVKNETWPQSVTSTRDSIYLEYKADPLNKVLVIMDLVAGQSRDYELKVENSVIAMNNGRGVAVENMRSQVIIHSSSVRENSHIAGVHIHGGVGHVNISRSEIMSNVGDGLNITYGGGSRNISRSNIAANIGRGIAIWFNETSVKLASEQETTVEYTEISRNLDMGIFVGNFCGPALVNISGNLLKDGKKPSIEIWSCWHRVVKHAYGYPLKIQIGHNRFVGNDDFGIRLHPLVNSHTVIEHNYFTHQNKGCLVIKGVDKKELETLVANVEVSNNVFEKNTGIFVASLGLNHFSKKQNLLFTQNFIRWNTITEPYSMQLIPRSRVAAPVVISSANVEVFRNIIQNPDSKYEIGSHMTDQSYALNCTYNWLGSKEEKDIYYRIFDRKDRFNLAKINFIPFLLSPTDPNTEIAMTMPLYVPAFDRPDRMIGGEITGRESLISGEYKVVRDISIRPGGQLQIAYGVTLKFLPSVGIMVRIGSTWGSVCNYGFDVHDAAVACRQMGLVLNPHDWLLERFEIPQASPSEQILMSNIECSEWDHDLTKCVGEMAEDIENSCSHENVVGIRCYDSSWAGIRMAITAEKSVMKFALVEKAGLLDPHTNEHKPAVQLDFSHHVLHDIRVSDNTGDGLGIIYSDLYYPDNVNNVERSEFSRNLGNGVLLRQLGLHLKDCHMEHNRGAGILHDPFILRAHQREIAGWVTVGRKDRLEYLPLPGKDLWLDENNFRYLITRTDPSIDEVYNVIAADQNFVISMQLLNPFHNESTEEMFIYDRKDVTAKEGVEYFQDLEVWSVRRDQVSFPTVSSSYGITIWFRSGSKPRGNMILLLRAIRAPISRYARSRLLEGPLPKLKVYESKIRYNGRGLAAIHYNRYENEDGDLYLRKANESIEIFGSDISFNQGEAIHLFTPFREIYPSNISEITIMINSTTITDNRKVIVQYSKDLRSSNNLYRWVMRDNVIERNREGGFQISLPYVWQYDENHTHFVHVENVTFRNNEDFGVHIAGHFSVVNVISSLFEQNLCKTGLFSLTGMEKQMLIFGNQFRNNQGSYVVQFDTDSQSEIVGQVLAYFVRNQIQSNRINPSMRFEAKILNNATYQPMSYAIGLKGHQKINVTKNLLGGNQLDYELLAGTKTAKLDNYVNVIQNWWGTSDSRKIRDRIFDFDDWNSYAIANYRPYLLRDDFDAPFSTLFEPENEHKPGVELEFYPSVGILALGTLVAQGQPDAPIIMRPITLQKREDLEYKEQLQRGRILDDKSRGVRLCIEEKCESGANQGFLEYFNKTTLQWVPMCDDRFTERNVQVVCSQLGFDHMNVHFDFGRRWEYMYNHNPVTRVRKWPEPFQCVGDEKSLDDCPIRMNGQLYGYDYPCHWEADFIFIHCGARNLNKTMEYWGGIRFGVPDFEQHLFEHRMHDAVTHNSYQREESILEWVEMYGAGILHNEKSPAVLSIMQSPFIRYVNITKSASHAISIISAPRTMRITKNYIGDNMGLGISGLSLMGEAQYSDSSSFFPLRKIEIPYGLFGMVDVCDTNKEIVVEERVVLYYKYDNFPVDCVKIFKSVYNAKNLGFRLLQFNLFNSSGKPWPPDYIKLIDGDVYNITTEEMATITMGDEPTTLNKFHTTSWPSLSVKLHATGATGYHGFVAEILTLPVSPHGLDRNIQHNVSYTTFHNNTEGAFYYGSAGEISPTVTLERNRFENNCLKFYGNFTSCESPIRFDVQNMQHIYFKNNVVRGNQGGLRIVSDSSGSPTAMKGYVHNNLFENNTNREIIHVEGKRSSPYQEIVFYRNVVTRNDANFEAVITLSQVVSNLTENYFHANRGKYTMEVSGFEKVRLPIYQSCVHNSFYMNVATDIEDKATIIAGSTGQQYVDNIFVNPENSYELATVNKSSYEWNSAVDARHNWWGYPGFIPVMGRIKDENDNIDLLRVLFDPFRIDNRTLLSGKCPPGYTLVADTCFMYIGGYMNFSEAKDFCRMENASMPYVEANFYSVIHFLRMQQEEYDYYDRVWVQDVDRFGKCTVFVAGDVTTNECSHRLPFICETDPKVSINPLAWTSDSVTIGALVVSLLALILIVFILVFWYSKSKQRKIERLERRNSIRASIRSSRSFTSMSALSEAGYRRRMAEIVSSKNVNTPQGNNLNNYNKMNGSFDSIEKTPSAFTSLDTTSYDFYETQSNMQNTGVSTGANSEFEDFSRHPMGRPRPRPGDGNFHGVPVLPPQAPPGHKAMVHSQVRADVLTKPSFDLTFENQNFRETPSMSSMHHPSEYWDSSAHLQSNGNAVKYKNSNLPSSSNEHNLPRSISMATTMPVQPSSSIDHLADFDNSEPNNMNMSPASLHQIGLPLHNIKSHHHQHQPYPITSQSYDQLELERMDQYDHDQYRPHPDETYRPNILDSHSQSQGAAGTSPEDSSPSTTASLKDSSPASTSRGGGGGGDDPSYLSSPFHSPKLDPSDEKNQSGSRKARVIETSLDDLEVDYELDETNVRPVSTYLETNVDDALPPMRSARSQFIPTTSSGGGVSYHHNQPISHADEFKALSSRSKSMPLETEM</sequence>
<keyword evidence="7" id="KW-0812">Transmembrane</keyword>
<proteinExistence type="predicted"/>
<dbReference type="OrthoDB" id="536948at2759"/>
<feature type="region of interest" description="Disordered" evidence="6">
    <location>
        <begin position="64"/>
        <end position="101"/>
    </location>
</feature>
<feature type="compositionally biased region" description="Basic and acidic residues" evidence="6">
    <location>
        <begin position="3026"/>
        <end position="3037"/>
    </location>
</feature>
<feature type="region of interest" description="Disordered" evidence="6">
    <location>
        <begin position="3026"/>
        <end position="3114"/>
    </location>
</feature>
<dbReference type="InterPro" id="IPR001190">
    <property type="entry name" value="SRCR"/>
</dbReference>
<accession>A0A1D2N7I0</accession>
<feature type="disulfide bond" evidence="5">
    <location>
        <begin position="425"/>
        <end position="435"/>
    </location>
</feature>
<keyword evidence="2" id="KW-0677">Repeat</keyword>
<evidence type="ECO:0000313" key="10">
    <source>
        <dbReference type="Proteomes" id="UP000094527"/>
    </source>
</evidence>
<evidence type="ECO:0000256" key="5">
    <source>
        <dbReference type="PROSITE-ProRule" id="PRU00196"/>
    </source>
</evidence>
<feature type="compositionally biased region" description="Polar residues" evidence="6">
    <location>
        <begin position="3043"/>
        <end position="3076"/>
    </location>
</feature>
<dbReference type="Gene3D" id="2.160.20.10">
    <property type="entry name" value="Single-stranded right-handed beta-helix, Pectin lyase-like"/>
    <property type="match status" value="4"/>
</dbReference>
<dbReference type="Pfam" id="PF00530">
    <property type="entry name" value="SRCR"/>
    <property type="match status" value="3"/>
</dbReference>
<keyword evidence="10" id="KW-1185">Reference proteome</keyword>
<feature type="transmembrane region" description="Helical" evidence="7">
    <location>
        <begin position="2709"/>
        <end position="2732"/>
    </location>
</feature>
<feature type="region of interest" description="Disordered" evidence="6">
    <location>
        <begin position="133"/>
        <end position="163"/>
    </location>
</feature>
<feature type="domain" description="SRCR" evidence="8">
    <location>
        <begin position="1916"/>
        <end position="2036"/>
    </location>
</feature>
<dbReference type="GO" id="GO:0016020">
    <property type="term" value="C:membrane"/>
    <property type="evidence" value="ECO:0007669"/>
    <property type="project" value="InterPro"/>
</dbReference>
<dbReference type="OMA" id="AIKHWRG"/>
<dbReference type="PROSITE" id="PS50287">
    <property type="entry name" value="SRCR_2"/>
    <property type="match status" value="3"/>
</dbReference>
<evidence type="ECO:0000259" key="8">
    <source>
        <dbReference type="PROSITE" id="PS50287"/>
    </source>
</evidence>
<gene>
    <name evidence="9" type="ORF">Ocin01_05483</name>
</gene>
<evidence type="ECO:0000256" key="2">
    <source>
        <dbReference type="ARBA" id="ARBA00022737"/>
    </source>
</evidence>
<evidence type="ECO:0000256" key="4">
    <source>
        <dbReference type="ARBA" id="ARBA00023180"/>
    </source>
</evidence>
<feature type="region of interest" description="Disordered" evidence="6">
    <location>
        <begin position="318"/>
        <end position="339"/>
    </location>
</feature>
<keyword evidence="7" id="KW-0472">Membrane</keyword>
<dbReference type="SUPFAM" id="SSF56436">
    <property type="entry name" value="C-type lectin-like"/>
    <property type="match status" value="1"/>
</dbReference>